<dbReference type="InterPro" id="IPR025269">
    <property type="entry name" value="SAM-like_dom"/>
</dbReference>
<dbReference type="PANTHER" id="PTHR30349">
    <property type="entry name" value="PHAGE INTEGRASE-RELATED"/>
    <property type="match status" value="1"/>
</dbReference>
<dbReference type="InterPro" id="IPR013762">
    <property type="entry name" value="Integrase-like_cat_sf"/>
</dbReference>
<keyword evidence="2" id="KW-0238">DNA-binding</keyword>
<comment type="caution">
    <text evidence="5">The sequence shown here is derived from an EMBL/GenBank/DDBJ whole genome shotgun (WGS) entry which is preliminary data.</text>
</comment>
<dbReference type="Pfam" id="PF13102">
    <property type="entry name" value="Phage_int_SAM_5"/>
    <property type="match status" value="1"/>
</dbReference>
<proteinExistence type="inferred from homology"/>
<evidence type="ECO:0000256" key="1">
    <source>
        <dbReference type="ARBA" id="ARBA00008857"/>
    </source>
</evidence>
<sequence>MRTVENLRGRVRFAFKDSITILKKNPKKESLIFLHFSYGERFKYSTGYKSCYNDWNFEKQRIKTTKAGILNANEVNEHLSNLETYIYKQFSRLIAEGKGIKKSELRKLLDDFTHRNIERENKSELNFLQFTDYFISLKKKEVKPGTLKSYKQTVRLLKEYSSDKKDGLNFLNFDKAFYNNFTHYLTEKSYNVNTIGKHIGNLKAILNSANMEGIEVNMRFKARDFKAISELTKAIYLTPDEIEAIKNKDLSKYENLERARDIFLIGYYTGQRVSDYNGLTRDDIVIEDGIECFEIRQKKTGTLVLCPITIEIREIMKRYNNSPPPKMPDQKINLYIKQVGQMVDINEKIFINYIENGKKERKPEFKYNLIGTHTARRSFCTNKYREKMPIYDIMYFSGHTTEKEFYKYIRISKQDRAIHIAKSGYFNL</sequence>
<gene>
    <name evidence="5" type="ORF">I6U50_14200</name>
</gene>
<organism evidence="5 6">
    <name type="scientific">Salegentibacter maritimus</name>
    <dbReference type="NCBI Taxonomy" id="2794347"/>
    <lineage>
        <taxon>Bacteria</taxon>
        <taxon>Pseudomonadati</taxon>
        <taxon>Bacteroidota</taxon>
        <taxon>Flavobacteriia</taxon>
        <taxon>Flavobacteriales</taxon>
        <taxon>Flavobacteriaceae</taxon>
        <taxon>Salegentibacter</taxon>
    </lineage>
</organism>
<dbReference type="InterPro" id="IPR050090">
    <property type="entry name" value="Tyrosine_recombinase_XerCD"/>
</dbReference>
<dbReference type="InterPro" id="IPR010998">
    <property type="entry name" value="Integrase_recombinase_N"/>
</dbReference>
<keyword evidence="3" id="KW-0233">DNA recombination</keyword>
<comment type="similarity">
    <text evidence="1">Belongs to the 'phage' integrase family.</text>
</comment>
<evidence type="ECO:0000256" key="2">
    <source>
        <dbReference type="ARBA" id="ARBA00023125"/>
    </source>
</evidence>
<evidence type="ECO:0000256" key="3">
    <source>
        <dbReference type="ARBA" id="ARBA00023172"/>
    </source>
</evidence>
<dbReference type="PROSITE" id="PS51898">
    <property type="entry name" value="TYR_RECOMBINASE"/>
    <property type="match status" value="1"/>
</dbReference>
<name>A0ABS0TJD2_9FLAO</name>
<dbReference type="SUPFAM" id="SSF56349">
    <property type="entry name" value="DNA breaking-rejoining enzymes"/>
    <property type="match status" value="1"/>
</dbReference>
<dbReference type="PANTHER" id="PTHR30349:SF64">
    <property type="entry name" value="PROPHAGE INTEGRASE INTD-RELATED"/>
    <property type="match status" value="1"/>
</dbReference>
<dbReference type="InterPro" id="IPR002104">
    <property type="entry name" value="Integrase_catalytic"/>
</dbReference>
<dbReference type="Gene3D" id="1.10.150.130">
    <property type="match status" value="1"/>
</dbReference>
<evidence type="ECO:0000313" key="5">
    <source>
        <dbReference type="EMBL" id="MBI6121174.1"/>
    </source>
</evidence>
<dbReference type="Proteomes" id="UP000635665">
    <property type="component" value="Unassembled WGS sequence"/>
</dbReference>
<dbReference type="Gene3D" id="1.10.443.10">
    <property type="entry name" value="Intergrase catalytic core"/>
    <property type="match status" value="1"/>
</dbReference>
<dbReference type="RefSeq" id="WP_198639326.1">
    <property type="nucleotide sequence ID" value="NZ_JAEHNY010000014.1"/>
</dbReference>
<feature type="domain" description="Tyr recombinase" evidence="4">
    <location>
        <begin position="232"/>
        <end position="421"/>
    </location>
</feature>
<dbReference type="EMBL" id="JAEHNY010000014">
    <property type="protein sequence ID" value="MBI6121174.1"/>
    <property type="molecule type" value="Genomic_DNA"/>
</dbReference>
<evidence type="ECO:0000259" key="4">
    <source>
        <dbReference type="PROSITE" id="PS51898"/>
    </source>
</evidence>
<dbReference type="InterPro" id="IPR011010">
    <property type="entry name" value="DNA_brk_join_enz"/>
</dbReference>
<accession>A0ABS0TJD2</accession>
<dbReference type="Pfam" id="PF00589">
    <property type="entry name" value="Phage_integrase"/>
    <property type="match status" value="1"/>
</dbReference>
<protein>
    <submittedName>
        <fullName evidence="5">Site-specific integrase</fullName>
    </submittedName>
</protein>
<evidence type="ECO:0000313" key="6">
    <source>
        <dbReference type="Proteomes" id="UP000635665"/>
    </source>
</evidence>
<keyword evidence="6" id="KW-1185">Reference proteome</keyword>
<reference evidence="5 6" key="1">
    <citation type="submission" date="2020-12" db="EMBL/GenBank/DDBJ databases">
        <title>Salegentibacter orientalis sp. nov., isolated from costal sediment.</title>
        <authorList>
            <person name="Lian F.-B."/>
        </authorList>
    </citation>
    <scope>NUCLEOTIDE SEQUENCE [LARGE SCALE GENOMIC DNA]</scope>
    <source>
        <strain evidence="5 6">F60176</strain>
    </source>
</reference>